<dbReference type="InterPro" id="IPR001660">
    <property type="entry name" value="SAM"/>
</dbReference>
<evidence type="ECO:0000256" key="10">
    <source>
        <dbReference type="ARBA" id="ARBA00022723"/>
    </source>
</evidence>
<dbReference type="SMART" id="SM00369">
    <property type="entry name" value="LRR_TYP"/>
    <property type="match status" value="4"/>
</dbReference>
<comment type="catalytic activity">
    <reaction evidence="1">
        <text>S-ubiquitinyl-[E2 ubiquitin-conjugating enzyme]-L-cysteine + [acceptor protein]-L-lysine = [E2 ubiquitin-conjugating enzyme]-L-cysteine + N(6)-ubiquitinyl-[acceptor protein]-L-lysine.</text>
        <dbReference type="EC" id="2.3.2.27"/>
    </reaction>
</comment>
<dbReference type="PANTHER" id="PTHR48051">
    <property type="match status" value="1"/>
</dbReference>
<dbReference type="FunFam" id="3.30.40.10:FF:000252">
    <property type="entry name" value="E3 ubiquitin-protein ligase LRSAM1 isoform 1"/>
    <property type="match status" value="1"/>
</dbReference>
<evidence type="ECO:0000256" key="3">
    <source>
        <dbReference type="ARBA" id="ARBA00004906"/>
    </source>
</evidence>
<dbReference type="InterPro" id="IPR001611">
    <property type="entry name" value="Leu-rich_rpt"/>
</dbReference>
<evidence type="ECO:0000259" key="26">
    <source>
        <dbReference type="PROSITE" id="PS50089"/>
    </source>
</evidence>
<keyword evidence="8" id="KW-0433">Leucine-rich repeat</keyword>
<sequence>MPLFFRKRKPSEEARKRLEYQMCLAKEAGADDILDISKCELSEIPFGAFATCKVLQKKVLIVHTNHLTYLLPKSCSLLSLATIKVLDLHDNQLSALPDDIGQLTALQVLNVERNQLTYLPRSIGNLIQLQTLNVKDNKLRELPDTVGELRSLRTLDISENEIQRLPQLLAHVRTLETLSLDASSMVYPPQEVCSAGTQAIQQFLCKESGLEYYPPSQYLLPVLEQDGADASWDSPDGPTDRFSREEAEWQNRFSDYEKRKEQKMLEKLEFERRLELGQREHAQLLQQSSNQKDEILQTVKEEQSRLEQGLSEHQRYLDAERQRLQEQLKQTEQNIANRIQKLLQENQRQKKSSEILKSLENERIRMEQLMSITQEETENLRRREIASAMQQMLTESCTNRLIQVAYESQRQNLVQQACSSMAEMDERFQQILSWQQMDQNKAISQILQESAMQKAAFEALQVKKDLMHRQIRKQEMISEQRWALSSLLQQLLKEKTQREEELREILTELEAKSETRQENYWLIQYQRLLNQKPLSLKLQEEGMERQLAALLVDLSAEHYLPIFAHHRISLDTLSRMSPGDLAKVGVSEAGLQHEILRRVRELLGAARIQPEPLNPPKGEVPGAMEVPTAPEELPESVSPSAPPAELEVQTSECVVCLEQEAQMIFLNCGHVCCCQQCCQPLRTCPLCRQEIVQRLRIYHSG</sequence>
<evidence type="ECO:0000256" key="5">
    <source>
        <dbReference type="ARBA" id="ARBA00022448"/>
    </source>
</evidence>
<keyword evidence="13" id="KW-0833">Ubl conjugation pathway</keyword>
<dbReference type="EC" id="2.3.2.27" evidence="4"/>
<feature type="domain" description="RING-type" evidence="26">
    <location>
        <begin position="653"/>
        <end position="688"/>
    </location>
</feature>
<evidence type="ECO:0000256" key="8">
    <source>
        <dbReference type="ARBA" id="ARBA00022614"/>
    </source>
</evidence>
<dbReference type="CDD" id="cd16515">
    <property type="entry name" value="RING-HC_LRSAM1"/>
    <property type="match status" value="1"/>
</dbReference>
<keyword evidence="5" id="KW-0813">Transport</keyword>
<dbReference type="Ensembl" id="ENSLCNT00005036040.1">
    <property type="protein sequence ID" value="ENSLCNP00005032272.1"/>
    <property type="gene ID" value="ENSLCNG00005020923.1"/>
</dbReference>
<dbReference type="PROSITE" id="PS50105">
    <property type="entry name" value="SAM_DOMAIN"/>
    <property type="match status" value="1"/>
</dbReference>
<evidence type="ECO:0000256" key="12">
    <source>
        <dbReference type="ARBA" id="ARBA00022771"/>
    </source>
</evidence>
<keyword evidence="18 25" id="KW-0175">Coiled coil</keyword>
<evidence type="ECO:0000256" key="23">
    <source>
        <dbReference type="ARBA" id="ARBA00079507"/>
    </source>
</evidence>
<dbReference type="GO" id="GO:0061630">
    <property type="term" value="F:ubiquitin protein ligase activity"/>
    <property type="evidence" value="ECO:0007669"/>
    <property type="project" value="UniProtKB-EC"/>
</dbReference>
<dbReference type="PANTHER" id="PTHR48051:SF47">
    <property type="entry name" value="LEUCINE RICH REPEAT AND STERILE ALPHA MOTIF CONTAINING 1"/>
    <property type="match status" value="1"/>
</dbReference>
<dbReference type="GO" id="GO:0005737">
    <property type="term" value="C:cytoplasm"/>
    <property type="evidence" value="ECO:0007669"/>
    <property type="project" value="UniProtKB-SubCell"/>
</dbReference>
<dbReference type="SUPFAM" id="SSF47769">
    <property type="entry name" value="SAM/Pointed domain"/>
    <property type="match status" value="1"/>
</dbReference>
<evidence type="ECO:0000256" key="25">
    <source>
        <dbReference type="SAM" id="Coils"/>
    </source>
</evidence>
<evidence type="ECO:0000256" key="18">
    <source>
        <dbReference type="ARBA" id="ARBA00023054"/>
    </source>
</evidence>
<keyword evidence="6" id="KW-0963">Cytoplasm</keyword>
<keyword evidence="14" id="KW-0862">Zinc</keyword>
<gene>
    <name evidence="28" type="primary">LRSAM1</name>
</gene>
<evidence type="ECO:0000256" key="19">
    <source>
        <dbReference type="ARBA" id="ARBA00065497"/>
    </source>
</evidence>
<protein>
    <recommendedName>
        <fullName evidence="20">E3 ubiquitin-protein ligase LRSAM1</fullName>
        <ecNumber evidence="4">2.3.2.27</ecNumber>
    </recommendedName>
    <alternativeName>
        <fullName evidence="21">Leucine-rich repeat and sterile alpha motif-containing protein 1</fullName>
    </alternativeName>
    <alternativeName>
        <fullName evidence="23">RING-type E3 ubiquitin transferase LRSAM1</fullName>
    </alternativeName>
    <alternativeName>
        <fullName evidence="22">Tsg101-associated ligase</fullName>
    </alternativeName>
</protein>
<keyword evidence="15" id="KW-0832">Ubl conjugation</keyword>
<dbReference type="InterPro" id="IPR013083">
    <property type="entry name" value="Znf_RING/FYVE/PHD"/>
</dbReference>
<feature type="coiled-coil region" evidence="25">
    <location>
        <begin position="484"/>
        <end position="519"/>
    </location>
</feature>
<evidence type="ECO:0000256" key="1">
    <source>
        <dbReference type="ARBA" id="ARBA00000900"/>
    </source>
</evidence>
<evidence type="ECO:0000256" key="7">
    <source>
        <dbReference type="ARBA" id="ARBA00022553"/>
    </source>
</evidence>
<keyword evidence="9" id="KW-0808">Transferase</keyword>
<dbReference type="Gene3D" id="1.10.150.50">
    <property type="entry name" value="Transcription Factor, Ets-1"/>
    <property type="match status" value="1"/>
</dbReference>
<evidence type="ECO:0000256" key="14">
    <source>
        <dbReference type="ARBA" id="ARBA00022833"/>
    </source>
</evidence>
<dbReference type="PROSITE" id="PS50089">
    <property type="entry name" value="ZF_RING_2"/>
    <property type="match status" value="1"/>
</dbReference>
<keyword evidence="17" id="KW-0072">Autophagy</keyword>
<dbReference type="FunFam" id="1.10.150.50:FF:000059">
    <property type="entry name" value="E3 ubiquitin-protein ligase LRSAM1 isoform X1"/>
    <property type="match status" value="1"/>
</dbReference>
<feature type="domain" description="SAM" evidence="27">
    <location>
        <begin position="538"/>
        <end position="605"/>
    </location>
</feature>
<name>A0A667HZN9_LYNCA</name>
<evidence type="ECO:0000256" key="11">
    <source>
        <dbReference type="ARBA" id="ARBA00022737"/>
    </source>
</evidence>
<proteinExistence type="predicted"/>
<evidence type="ECO:0000259" key="27">
    <source>
        <dbReference type="PROSITE" id="PS50105"/>
    </source>
</evidence>
<evidence type="ECO:0000256" key="15">
    <source>
        <dbReference type="ARBA" id="ARBA00022843"/>
    </source>
</evidence>
<dbReference type="SMART" id="SM00364">
    <property type="entry name" value="LRR_BAC"/>
    <property type="match status" value="4"/>
</dbReference>
<evidence type="ECO:0000256" key="2">
    <source>
        <dbReference type="ARBA" id="ARBA00004496"/>
    </source>
</evidence>
<dbReference type="CDD" id="cd09523">
    <property type="entry name" value="SAM_TAL"/>
    <property type="match status" value="1"/>
</dbReference>
<evidence type="ECO:0000256" key="13">
    <source>
        <dbReference type="ARBA" id="ARBA00022786"/>
    </source>
</evidence>
<reference evidence="28" key="1">
    <citation type="submission" date="2025-08" db="UniProtKB">
        <authorList>
            <consortium name="Ensembl"/>
        </authorList>
    </citation>
    <scope>IDENTIFICATION</scope>
</reference>
<evidence type="ECO:0000256" key="24">
    <source>
        <dbReference type="PROSITE-ProRule" id="PRU00175"/>
    </source>
</evidence>
<dbReference type="Pfam" id="PF23598">
    <property type="entry name" value="LRR_14"/>
    <property type="match status" value="1"/>
</dbReference>
<dbReference type="GO" id="GO:0006914">
    <property type="term" value="P:autophagy"/>
    <property type="evidence" value="ECO:0007669"/>
    <property type="project" value="UniProtKB-KW"/>
</dbReference>
<evidence type="ECO:0000256" key="20">
    <source>
        <dbReference type="ARBA" id="ARBA00067162"/>
    </source>
</evidence>
<organism evidence="28 29">
    <name type="scientific">Lynx canadensis</name>
    <name type="common">Canada lynx</name>
    <name type="synonym">Felis canadensis</name>
    <dbReference type="NCBI Taxonomy" id="61383"/>
    <lineage>
        <taxon>Eukaryota</taxon>
        <taxon>Metazoa</taxon>
        <taxon>Chordata</taxon>
        <taxon>Craniata</taxon>
        <taxon>Vertebrata</taxon>
        <taxon>Euteleostomi</taxon>
        <taxon>Mammalia</taxon>
        <taxon>Eutheria</taxon>
        <taxon>Laurasiatheria</taxon>
        <taxon>Carnivora</taxon>
        <taxon>Feliformia</taxon>
        <taxon>Felidae</taxon>
        <taxon>Felinae</taxon>
        <taxon>Lynx</taxon>
    </lineage>
</organism>
<evidence type="ECO:0000256" key="16">
    <source>
        <dbReference type="ARBA" id="ARBA00022927"/>
    </source>
</evidence>
<evidence type="ECO:0000256" key="9">
    <source>
        <dbReference type="ARBA" id="ARBA00022679"/>
    </source>
</evidence>
<evidence type="ECO:0000256" key="22">
    <source>
        <dbReference type="ARBA" id="ARBA00078980"/>
    </source>
</evidence>
<dbReference type="InterPro" id="IPR013761">
    <property type="entry name" value="SAM/pointed_sf"/>
</dbReference>
<keyword evidence="29" id="KW-1185">Reference proteome</keyword>
<evidence type="ECO:0000313" key="28">
    <source>
        <dbReference type="Ensembl" id="ENSLCNP00005032272.1"/>
    </source>
</evidence>
<dbReference type="GO" id="GO:0015031">
    <property type="term" value="P:protein transport"/>
    <property type="evidence" value="ECO:0007669"/>
    <property type="project" value="UniProtKB-KW"/>
</dbReference>
<accession>A0A667HZN9</accession>
<dbReference type="AlphaFoldDB" id="A0A667HZN9"/>
<dbReference type="PROSITE" id="PS51450">
    <property type="entry name" value="LRR"/>
    <property type="match status" value="1"/>
</dbReference>
<comment type="subcellular location">
    <subcellularLocation>
        <location evidence="2">Cytoplasm</location>
    </subcellularLocation>
</comment>
<dbReference type="Gene3D" id="3.80.10.10">
    <property type="entry name" value="Ribonuclease Inhibitor"/>
    <property type="match status" value="1"/>
</dbReference>
<dbReference type="InterPro" id="IPR055414">
    <property type="entry name" value="LRR_R13L4/SHOC2-like"/>
</dbReference>
<dbReference type="FunFam" id="3.80.10.10:FF:000174">
    <property type="entry name" value="E3 ubiquitin-protein ligase LRSAM1 isoform 1"/>
    <property type="match status" value="1"/>
</dbReference>
<dbReference type="GO" id="GO:0008270">
    <property type="term" value="F:zinc ion binding"/>
    <property type="evidence" value="ECO:0007669"/>
    <property type="project" value="UniProtKB-KW"/>
</dbReference>
<evidence type="ECO:0000256" key="4">
    <source>
        <dbReference type="ARBA" id="ARBA00012483"/>
    </source>
</evidence>
<dbReference type="Proteomes" id="UP000472241">
    <property type="component" value="Unplaced"/>
</dbReference>
<dbReference type="SUPFAM" id="SSF52058">
    <property type="entry name" value="L domain-like"/>
    <property type="match status" value="1"/>
</dbReference>
<dbReference type="Gene3D" id="3.30.40.10">
    <property type="entry name" value="Zinc/RING finger domain, C3HC4 (zinc finger)"/>
    <property type="match status" value="1"/>
</dbReference>
<dbReference type="Pfam" id="PF00536">
    <property type="entry name" value="SAM_1"/>
    <property type="match status" value="1"/>
</dbReference>
<keyword evidence="12 24" id="KW-0863">Zinc-finger</keyword>
<evidence type="ECO:0000256" key="17">
    <source>
        <dbReference type="ARBA" id="ARBA00023006"/>
    </source>
</evidence>
<dbReference type="InterPro" id="IPR003591">
    <property type="entry name" value="Leu-rich_rpt_typical-subtyp"/>
</dbReference>
<dbReference type="SUPFAM" id="SSF57850">
    <property type="entry name" value="RING/U-box"/>
    <property type="match status" value="1"/>
</dbReference>
<feature type="coiled-coil region" evidence="25">
    <location>
        <begin position="285"/>
        <end position="376"/>
    </location>
</feature>
<keyword evidence="10" id="KW-0479">Metal-binding</keyword>
<evidence type="ECO:0000256" key="6">
    <source>
        <dbReference type="ARBA" id="ARBA00022490"/>
    </source>
</evidence>
<dbReference type="InterPro" id="IPR032675">
    <property type="entry name" value="LRR_dom_sf"/>
</dbReference>
<reference evidence="28" key="2">
    <citation type="submission" date="2025-09" db="UniProtKB">
        <authorList>
            <consortium name="Ensembl"/>
        </authorList>
    </citation>
    <scope>IDENTIFICATION</scope>
</reference>
<keyword evidence="7" id="KW-0597">Phosphoprotein</keyword>
<comment type="pathway">
    <text evidence="3">Protein modification; protein ubiquitination.</text>
</comment>
<comment type="subunit">
    <text evidence="19">Interacts with TSG101. Interacts with PHF23. Interacts with FUS.</text>
</comment>
<dbReference type="InterPro" id="IPR001841">
    <property type="entry name" value="Znf_RING"/>
</dbReference>
<keyword evidence="11" id="KW-0677">Repeat</keyword>
<evidence type="ECO:0000256" key="21">
    <source>
        <dbReference type="ARBA" id="ARBA00078449"/>
    </source>
</evidence>
<evidence type="ECO:0000313" key="29">
    <source>
        <dbReference type="Proteomes" id="UP000472241"/>
    </source>
</evidence>
<dbReference type="Pfam" id="PF13920">
    <property type="entry name" value="zf-C3HC4_3"/>
    <property type="match status" value="1"/>
</dbReference>
<keyword evidence="16" id="KW-0653">Protein transport</keyword>
<dbReference type="InterPro" id="IPR050216">
    <property type="entry name" value="LRR_domain-containing"/>
</dbReference>